<reference evidence="4" key="1">
    <citation type="submission" date="2019-10" db="EMBL/GenBank/DDBJ databases">
        <authorList>
            <person name="Zhang R."/>
            <person name="Pan Y."/>
            <person name="Wang J."/>
            <person name="Ma R."/>
            <person name="Yu S."/>
        </authorList>
    </citation>
    <scope>NUCLEOTIDE SEQUENCE</scope>
    <source>
        <strain evidence="4">LA-IB0</strain>
        <tissue evidence="4">Leaf</tissue>
    </source>
</reference>
<comment type="caution">
    <text evidence="4">The sequence shown here is derived from an EMBL/GenBank/DDBJ whole genome shotgun (WGS) entry which is preliminary data.</text>
</comment>
<accession>A0AAV6XI75</accession>
<dbReference type="PANTHER" id="PTHR22930">
    <property type="match status" value="1"/>
</dbReference>
<dbReference type="PANTHER" id="PTHR22930:SF281">
    <property type="entry name" value="NUCLEASE"/>
    <property type="match status" value="1"/>
</dbReference>
<dbReference type="InterPro" id="IPR045249">
    <property type="entry name" value="HARBI1-like"/>
</dbReference>
<dbReference type="Proteomes" id="UP000826271">
    <property type="component" value="Unassembled WGS sequence"/>
</dbReference>
<dbReference type="Pfam" id="PF26138">
    <property type="entry name" value="DUF8040"/>
    <property type="match status" value="1"/>
</dbReference>
<feature type="region of interest" description="Disordered" evidence="1">
    <location>
        <begin position="189"/>
        <end position="260"/>
    </location>
</feature>
<evidence type="ECO:0000256" key="1">
    <source>
        <dbReference type="SAM" id="MobiDB-lite"/>
    </source>
</evidence>
<evidence type="ECO:0000313" key="4">
    <source>
        <dbReference type="EMBL" id="KAG8382664.1"/>
    </source>
</evidence>
<name>A0AAV6XI75_9LAMI</name>
<dbReference type="EMBL" id="WHWC01000005">
    <property type="protein sequence ID" value="KAG8382664.1"/>
    <property type="molecule type" value="Genomic_DNA"/>
</dbReference>
<organism evidence="4 5">
    <name type="scientific">Buddleja alternifolia</name>
    <dbReference type="NCBI Taxonomy" id="168488"/>
    <lineage>
        <taxon>Eukaryota</taxon>
        <taxon>Viridiplantae</taxon>
        <taxon>Streptophyta</taxon>
        <taxon>Embryophyta</taxon>
        <taxon>Tracheophyta</taxon>
        <taxon>Spermatophyta</taxon>
        <taxon>Magnoliopsida</taxon>
        <taxon>eudicotyledons</taxon>
        <taxon>Gunneridae</taxon>
        <taxon>Pentapetalae</taxon>
        <taxon>asterids</taxon>
        <taxon>lamiids</taxon>
        <taxon>Lamiales</taxon>
        <taxon>Scrophulariaceae</taxon>
        <taxon>Buddlejeae</taxon>
        <taxon>Buddleja</taxon>
    </lineage>
</organism>
<dbReference type="AlphaFoldDB" id="A0AAV6XI75"/>
<keyword evidence="2" id="KW-0812">Transmembrane</keyword>
<gene>
    <name evidence="4" type="ORF">BUALT_Bualt05G0100800</name>
</gene>
<protein>
    <recommendedName>
        <fullName evidence="3">DUF8040 domain-containing protein</fullName>
    </recommendedName>
</protein>
<sequence>MLKSKYRMRAYKRSLYLDGLIYESDTTCYEELHMDRFTFKKLCDIVQVTGRLQATRYITIDGQVAMFIHILAHHLKNRTNKNHFLRSGETVSRYFNRVLKVVMQLQRELLKAPEPVKENSMNSKWKWFKNCLGVLDGTYLEVIVRESDKSRYRNRKGDIATNILGLLFVFLSFMFSFYFYKVDMEFDPSNGRRQGKGGKDRATGNKFEAPGDIIEDLDKEKDGKSDNNTETMNGLDDNQPPTSKRTDGESSKHIQRKRRKSIDGQMLGLRDIAEMMGNHLKESREQMSNMINVIATPDQQNMDNRQKLNEELRKISSLSLREWCKAGSLLVHDKDILDHFFTVKYYGKEVFVRDMLKNQKK</sequence>
<evidence type="ECO:0000313" key="5">
    <source>
        <dbReference type="Proteomes" id="UP000826271"/>
    </source>
</evidence>
<keyword evidence="5" id="KW-1185">Reference proteome</keyword>
<keyword evidence="2" id="KW-0472">Membrane</keyword>
<evidence type="ECO:0000259" key="3">
    <source>
        <dbReference type="Pfam" id="PF26138"/>
    </source>
</evidence>
<feature type="transmembrane region" description="Helical" evidence="2">
    <location>
        <begin position="159"/>
        <end position="180"/>
    </location>
</feature>
<evidence type="ECO:0000256" key="2">
    <source>
        <dbReference type="SAM" id="Phobius"/>
    </source>
</evidence>
<dbReference type="InterPro" id="IPR058353">
    <property type="entry name" value="DUF8040"/>
</dbReference>
<feature type="domain" description="DUF8040" evidence="3">
    <location>
        <begin position="16"/>
        <end position="103"/>
    </location>
</feature>
<feature type="compositionally biased region" description="Basic and acidic residues" evidence="1">
    <location>
        <begin position="216"/>
        <end position="227"/>
    </location>
</feature>
<proteinExistence type="predicted"/>
<keyword evidence="2" id="KW-1133">Transmembrane helix</keyword>